<dbReference type="HOGENOM" id="CLU_437612_0_0_1"/>
<evidence type="ECO:0000256" key="1">
    <source>
        <dbReference type="SAM" id="Coils"/>
    </source>
</evidence>
<dbReference type="PANTHER" id="PTHR15960:SF5">
    <property type="entry name" value="LD44032P"/>
    <property type="match status" value="1"/>
</dbReference>
<reference evidence="3" key="3">
    <citation type="submission" date="2015-06" db="UniProtKB">
        <authorList>
            <consortium name="EnsemblMetazoa"/>
        </authorList>
    </citation>
    <scope>IDENTIFICATION</scope>
</reference>
<dbReference type="GO" id="GO:0043162">
    <property type="term" value="P:ubiquitin-dependent protein catabolic process via the multivesicular body sorting pathway"/>
    <property type="evidence" value="ECO:0000318"/>
    <property type="project" value="GO_Central"/>
</dbReference>
<dbReference type="GeneID" id="20210826"/>
<dbReference type="GO" id="GO:0000813">
    <property type="term" value="C:ESCRT I complex"/>
    <property type="evidence" value="ECO:0000318"/>
    <property type="project" value="GO_Central"/>
</dbReference>
<evidence type="ECO:0000313" key="3">
    <source>
        <dbReference type="EnsemblMetazoa" id="HelroP188234"/>
    </source>
</evidence>
<evidence type="ECO:0008006" key="5">
    <source>
        <dbReference type="Google" id="ProtNLM"/>
    </source>
</evidence>
<dbReference type="AlphaFoldDB" id="T1FPS9"/>
<dbReference type="EnsemblMetazoa" id="HelroT188234">
    <property type="protein sequence ID" value="HelroP188234"/>
    <property type="gene ID" value="HelroG188234"/>
</dbReference>
<dbReference type="OrthoDB" id="2018023at2759"/>
<evidence type="ECO:0000313" key="4">
    <source>
        <dbReference type="Proteomes" id="UP000015101"/>
    </source>
</evidence>
<dbReference type="PANTHER" id="PTHR15960">
    <property type="entry name" value="LD44032P"/>
    <property type="match status" value="1"/>
</dbReference>
<proteinExistence type="predicted"/>
<protein>
    <recommendedName>
        <fullName evidence="5">UBA domain-containing protein</fullName>
    </recommendedName>
</protein>
<dbReference type="InParanoid" id="T1FPS9"/>
<dbReference type="EMBL" id="AMQM01000479">
    <property type="status" value="NOT_ANNOTATED_CDS"/>
    <property type="molecule type" value="Genomic_DNA"/>
</dbReference>
<dbReference type="STRING" id="6412.T1FPS9"/>
<name>T1FPS9_HELRO</name>
<feature type="coiled-coil region" evidence="1">
    <location>
        <begin position="15"/>
        <end position="42"/>
    </location>
</feature>
<sequence>MIFVGKRKAKKDFLLKKQEELLAQQNLRLQQLQLQQQQLQQRQLQQPSHSNQNLLNPKITNLQFPQTSNDINAQIPAIVAKPFNSSNYYIHQTSATTSSKTTAVTASLANVPPLPTNLNSHLNEILIPAPVNSTSYVQQYSKNSQNPGFSKQNGQLKIDLKDFESEQDPFENLSLKVINDIEELDKVFHGTNALASKTTALTTPSATITTAPLATSVYKPSPLYTTNDLLQNQQQLLLHQQQQQQQQQLLQQQQQRLLHQHQQQQPNFYEIPKFTQKSFSPLTVNNNNHHTIGQTSSSSSSFYTNNNNNLPCTYIQQNPTNIIDNNIIIANNPDNSFYNNQYQQQNPTYNTSVNDFKHYNNGHNPFTNQSDKLYTHFNSNTFTNQNLASVSIINNARSINAISNDINNKNALYYSDVKNINGIDDFGSSILDKYFYNKYVLSKNNNLLINQQPITSSMASQSSLNMLRQAKSTSDLTKLNNDDDDSCRRNYDNFIAANDDGADCRFVNFPKIVPSNIGVRSGQISDARFGFDKQNSSTQHFYGRFTPPIMKTSETTAAFKNPHSHIASPSHVSSIKMIKSKPKSYKEELVDRIILMGFSEVNVSRAVAHFGLNEPKCRHHHMAKH</sequence>
<gene>
    <name evidence="3" type="primary">20210826</name>
    <name evidence="2" type="ORF">HELRODRAFT_188234</name>
</gene>
<dbReference type="InterPro" id="IPR038870">
    <property type="entry name" value="UBAP1"/>
</dbReference>
<dbReference type="KEGG" id="hro:HELRODRAFT_188234"/>
<reference evidence="4" key="1">
    <citation type="submission" date="2012-12" db="EMBL/GenBank/DDBJ databases">
        <authorList>
            <person name="Hellsten U."/>
            <person name="Grimwood J."/>
            <person name="Chapman J.A."/>
            <person name="Shapiro H."/>
            <person name="Aerts A."/>
            <person name="Otillar R.P."/>
            <person name="Terry A.Y."/>
            <person name="Boore J.L."/>
            <person name="Simakov O."/>
            <person name="Marletaz F."/>
            <person name="Cho S.-J."/>
            <person name="Edsinger-Gonzales E."/>
            <person name="Havlak P."/>
            <person name="Kuo D.-H."/>
            <person name="Larsson T."/>
            <person name="Lv J."/>
            <person name="Arendt D."/>
            <person name="Savage R."/>
            <person name="Osoegawa K."/>
            <person name="de Jong P."/>
            <person name="Lindberg D.R."/>
            <person name="Seaver E.C."/>
            <person name="Weisblat D.A."/>
            <person name="Putnam N.H."/>
            <person name="Grigoriev I.V."/>
            <person name="Rokhsar D.S."/>
        </authorList>
    </citation>
    <scope>NUCLEOTIDE SEQUENCE</scope>
</reference>
<dbReference type="GO" id="GO:0043130">
    <property type="term" value="F:ubiquitin binding"/>
    <property type="evidence" value="ECO:0000318"/>
    <property type="project" value="GO_Central"/>
</dbReference>
<evidence type="ECO:0000313" key="2">
    <source>
        <dbReference type="EMBL" id="ESO05943.1"/>
    </source>
</evidence>
<reference evidence="2 4" key="2">
    <citation type="journal article" date="2013" name="Nature">
        <title>Insights into bilaterian evolution from three spiralian genomes.</title>
        <authorList>
            <person name="Simakov O."/>
            <person name="Marletaz F."/>
            <person name="Cho S.J."/>
            <person name="Edsinger-Gonzales E."/>
            <person name="Havlak P."/>
            <person name="Hellsten U."/>
            <person name="Kuo D.H."/>
            <person name="Larsson T."/>
            <person name="Lv J."/>
            <person name="Arendt D."/>
            <person name="Savage R."/>
            <person name="Osoegawa K."/>
            <person name="de Jong P."/>
            <person name="Grimwood J."/>
            <person name="Chapman J.A."/>
            <person name="Shapiro H."/>
            <person name="Aerts A."/>
            <person name="Otillar R.P."/>
            <person name="Terry A.Y."/>
            <person name="Boore J.L."/>
            <person name="Grigoriev I.V."/>
            <person name="Lindberg D.R."/>
            <person name="Seaver E.C."/>
            <person name="Weisblat D.A."/>
            <person name="Putnam N.H."/>
            <person name="Rokhsar D.S."/>
        </authorList>
    </citation>
    <scope>NUCLEOTIDE SEQUENCE</scope>
</reference>
<dbReference type="EMBL" id="KB096324">
    <property type="protein sequence ID" value="ESO05943.1"/>
    <property type="molecule type" value="Genomic_DNA"/>
</dbReference>
<keyword evidence="1" id="KW-0175">Coiled coil</keyword>
<dbReference type="RefSeq" id="XP_009015311.1">
    <property type="nucleotide sequence ID" value="XM_009017063.1"/>
</dbReference>
<accession>T1FPS9</accession>
<dbReference type="CTD" id="20210826"/>
<dbReference type="Proteomes" id="UP000015101">
    <property type="component" value="Unassembled WGS sequence"/>
</dbReference>
<organism evidence="3 4">
    <name type="scientific">Helobdella robusta</name>
    <name type="common">Californian leech</name>
    <dbReference type="NCBI Taxonomy" id="6412"/>
    <lineage>
        <taxon>Eukaryota</taxon>
        <taxon>Metazoa</taxon>
        <taxon>Spiralia</taxon>
        <taxon>Lophotrochozoa</taxon>
        <taxon>Annelida</taxon>
        <taxon>Clitellata</taxon>
        <taxon>Hirudinea</taxon>
        <taxon>Rhynchobdellida</taxon>
        <taxon>Glossiphoniidae</taxon>
        <taxon>Helobdella</taxon>
    </lineage>
</organism>
<keyword evidence="4" id="KW-1185">Reference proteome</keyword>